<dbReference type="InterPro" id="IPR005875">
    <property type="entry name" value="PurK"/>
</dbReference>
<keyword evidence="1 4" id="KW-0547">Nucleotide-binding</keyword>
<dbReference type="InterPro" id="IPR011054">
    <property type="entry name" value="Rudment_hybrid_motif"/>
</dbReference>
<comment type="function">
    <text evidence="5">Catalyzes the ATP-dependent conversion of 5-aminoimidazole ribonucleotide (AIR) and HCO(3)- to N5-carboxyaminoimidazole ribonucleotide (N5-CAIR).</text>
</comment>
<dbReference type="Gene3D" id="3.30.470.20">
    <property type="entry name" value="ATP-grasp fold, B domain"/>
    <property type="match status" value="1"/>
</dbReference>
<feature type="binding site" evidence="4">
    <location>
        <position position="184"/>
    </location>
    <ligand>
        <name>ATP</name>
        <dbReference type="ChEBI" id="CHEBI:30616"/>
    </ligand>
</feature>
<reference evidence="7 8" key="1">
    <citation type="submission" date="2020-05" db="EMBL/GenBank/DDBJ databases">
        <authorList>
            <person name="Khan S.A."/>
            <person name="Jeon C.O."/>
            <person name="Chun B.H."/>
        </authorList>
    </citation>
    <scope>NUCLEOTIDE SEQUENCE [LARGE SCALE GENOMIC DNA]</scope>
    <source>
        <strain evidence="7 8">S1162</strain>
    </source>
</reference>
<accession>A0ABX1VYF0</accession>
<comment type="subunit">
    <text evidence="4 5">Homodimer.</text>
</comment>
<dbReference type="Gene3D" id="3.40.50.20">
    <property type="match status" value="1"/>
</dbReference>
<comment type="function">
    <text evidence="4">Catalyzes the ATP-dependent conversion of 5-aminoimidazole ribonucleotide (AIR) and HCO(3)(-) to N5-carboxyaminoimidazole ribonucleotide (N5-CAIR).</text>
</comment>
<dbReference type="EMBL" id="JABFCR010000001">
    <property type="protein sequence ID" value="NNU33011.1"/>
    <property type="molecule type" value="Genomic_DNA"/>
</dbReference>
<keyword evidence="8" id="KW-1185">Reference proteome</keyword>
<evidence type="ECO:0000313" key="8">
    <source>
        <dbReference type="Proteomes" id="UP000566071"/>
    </source>
</evidence>
<dbReference type="InterPro" id="IPR013815">
    <property type="entry name" value="ATP_grasp_subdomain_1"/>
</dbReference>
<proteinExistence type="inferred from homology"/>
<feature type="binding site" evidence="4">
    <location>
        <position position="145"/>
    </location>
    <ligand>
        <name>ATP</name>
        <dbReference type="ChEBI" id="CHEBI:30616"/>
    </ligand>
</feature>
<feature type="binding site" evidence="4">
    <location>
        <begin position="176"/>
        <end position="179"/>
    </location>
    <ligand>
        <name>ATP</name>
        <dbReference type="ChEBI" id="CHEBI:30616"/>
    </ligand>
</feature>
<dbReference type="PANTHER" id="PTHR11609:SF5">
    <property type="entry name" value="PHOSPHORIBOSYLAMINOIMIDAZOLE CARBOXYLASE"/>
    <property type="match status" value="1"/>
</dbReference>
<protein>
    <recommendedName>
        <fullName evidence="4 5">N5-carboxyaminoimidazole ribonucleotide synthase</fullName>
        <shortName evidence="4 5">N5-CAIR synthase</shortName>
        <ecNumber evidence="4 5">6.3.4.18</ecNumber>
    </recommendedName>
    <alternativeName>
        <fullName evidence="4 5">5-(carboxyamino)imidazole ribonucleotide synthetase</fullName>
    </alternativeName>
</protein>
<keyword evidence="3 4" id="KW-0067">ATP-binding</keyword>
<dbReference type="PANTHER" id="PTHR11609">
    <property type="entry name" value="PURINE BIOSYNTHESIS PROTEIN 6/7, PUR6/7"/>
    <property type="match status" value="1"/>
</dbReference>
<dbReference type="PROSITE" id="PS50975">
    <property type="entry name" value="ATP_GRASP"/>
    <property type="match status" value="1"/>
</dbReference>
<dbReference type="SUPFAM" id="SSF56059">
    <property type="entry name" value="Glutathione synthetase ATP-binding domain-like"/>
    <property type="match status" value="1"/>
</dbReference>
<evidence type="ECO:0000256" key="2">
    <source>
        <dbReference type="ARBA" id="ARBA00022755"/>
    </source>
</evidence>
<comment type="similarity">
    <text evidence="4 5">Belongs to the PurK/PurT family.</text>
</comment>
<evidence type="ECO:0000313" key="7">
    <source>
        <dbReference type="EMBL" id="NNU33011.1"/>
    </source>
</evidence>
<dbReference type="RefSeq" id="WP_175268715.1">
    <property type="nucleotide sequence ID" value="NZ_JABFCR010000001.1"/>
</dbReference>
<dbReference type="SUPFAM" id="SSF52440">
    <property type="entry name" value="PreATP-grasp domain"/>
    <property type="match status" value="1"/>
</dbReference>
<dbReference type="NCBIfam" id="NF004679">
    <property type="entry name" value="PRK06019.1-5"/>
    <property type="match status" value="1"/>
</dbReference>
<dbReference type="SUPFAM" id="SSF51246">
    <property type="entry name" value="Rudiment single hybrid motif"/>
    <property type="match status" value="1"/>
</dbReference>
<dbReference type="Proteomes" id="UP000566071">
    <property type="component" value="Unassembled WGS sequence"/>
</dbReference>
<comment type="catalytic activity">
    <reaction evidence="4 5">
        <text>5-amino-1-(5-phospho-beta-D-ribosyl)imidazole + hydrogencarbonate + ATP = 5-carboxyamino-1-(5-phospho-D-ribosyl)imidazole + ADP + phosphate + 2 H(+)</text>
        <dbReference type="Rhea" id="RHEA:19317"/>
        <dbReference type="ChEBI" id="CHEBI:15378"/>
        <dbReference type="ChEBI" id="CHEBI:17544"/>
        <dbReference type="ChEBI" id="CHEBI:30616"/>
        <dbReference type="ChEBI" id="CHEBI:43474"/>
        <dbReference type="ChEBI" id="CHEBI:58730"/>
        <dbReference type="ChEBI" id="CHEBI:137981"/>
        <dbReference type="ChEBI" id="CHEBI:456216"/>
        <dbReference type="EC" id="6.3.4.18"/>
    </reaction>
</comment>
<dbReference type="NCBIfam" id="TIGR01161">
    <property type="entry name" value="purK"/>
    <property type="match status" value="1"/>
</dbReference>
<sequence length="379" mass="42493">MKAFYGDLKLGILGGGQLGRMLIQQAINYNVTVKILDPDREAPCRKLCDEFVVGSLGDYETVYKFGKKVDLLTIEIEKVNVDALEQLEREGVLVYPQPRIIRLIQDKGLQKQFFKENDIPTADFKMITSVDDLKQVDFPYPYIQKLRRDGYDGKGVYRVADENSLANAFTEPSIAERLIDFEKEIAVVVARNESGEVSTFPVVEMEFNPEVNLVEFLISPSTLSAEIQQEAERIAKKIAEDLKIVGLLAVEMFLTKDGKILVNELAPRPHNSGHQSIEGNVVSQFEQHLRAIFDQPLGDTTCLSNAVMINILGEPGFEGPAVYRGIEKILKCPGVYVHLYGKALTKPFRKMGHVTIVDNDRAKAIETARFVQKTLKVVS</sequence>
<gene>
    <name evidence="4 5" type="primary">purK</name>
    <name evidence="7" type="ORF">HK413_00195</name>
</gene>
<evidence type="ECO:0000256" key="1">
    <source>
        <dbReference type="ARBA" id="ARBA00022741"/>
    </source>
</evidence>
<dbReference type="Gene3D" id="3.30.1490.20">
    <property type="entry name" value="ATP-grasp fold, A domain"/>
    <property type="match status" value="1"/>
</dbReference>
<evidence type="ECO:0000256" key="4">
    <source>
        <dbReference type="HAMAP-Rule" id="MF_01928"/>
    </source>
</evidence>
<dbReference type="EC" id="6.3.4.18" evidence="4 5"/>
<feature type="binding site" evidence="4">
    <location>
        <begin position="263"/>
        <end position="264"/>
    </location>
    <ligand>
        <name>ATP</name>
        <dbReference type="ChEBI" id="CHEBI:30616"/>
    </ligand>
</feature>
<name>A0ABX1VYF0_9SPHI</name>
<evidence type="ECO:0000256" key="5">
    <source>
        <dbReference type="RuleBase" id="RU361200"/>
    </source>
</evidence>
<dbReference type="InterPro" id="IPR054350">
    <property type="entry name" value="PurT/PurK_preATP-grasp"/>
</dbReference>
<dbReference type="Pfam" id="PF02222">
    <property type="entry name" value="ATP-grasp"/>
    <property type="match status" value="1"/>
</dbReference>
<evidence type="ECO:0000259" key="6">
    <source>
        <dbReference type="PROSITE" id="PS50975"/>
    </source>
</evidence>
<dbReference type="GO" id="GO:0034028">
    <property type="term" value="F:5-(carboxyamino)imidazole ribonucleotide synthase activity"/>
    <property type="evidence" value="ECO:0007669"/>
    <property type="project" value="UniProtKB-EC"/>
</dbReference>
<comment type="caution">
    <text evidence="7">The sequence shown here is derived from an EMBL/GenBank/DDBJ whole genome shotgun (WGS) entry which is preliminary data.</text>
</comment>
<dbReference type="InterPro" id="IPR016185">
    <property type="entry name" value="PreATP-grasp_dom_sf"/>
</dbReference>
<feature type="domain" description="ATP-grasp" evidence="6">
    <location>
        <begin position="111"/>
        <end position="293"/>
    </location>
</feature>
<dbReference type="Pfam" id="PF22660">
    <property type="entry name" value="RS_preATP-grasp-like"/>
    <property type="match status" value="1"/>
</dbReference>
<evidence type="ECO:0000256" key="3">
    <source>
        <dbReference type="ARBA" id="ARBA00022840"/>
    </source>
</evidence>
<dbReference type="InterPro" id="IPR011761">
    <property type="entry name" value="ATP-grasp"/>
</dbReference>
<keyword evidence="4 5" id="KW-0436">Ligase</keyword>
<keyword evidence="2 4" id="KW-0658">Purine biosynthesis</keyword>
<feature type="binding site" evidence="4">
    <location>
        <position position="107"/>
    </location>
    <ligand>
        <name>ATP</name>
        <dbReference type="ChEBI" id="CHEBI:30616"/>
    </ligand>
</feature>
<dbReference type="HAMAP" id="MF_01928">
    <property type="entry name" value="PurK"/>
    <property type="match status" value="1"/>
</dbReference>
<dbReference type="InterPro" id="IPR003135">
    <property type="entry name" value="ATP-grasp_carboxylate-amine"/>
</dbReference>
<comment type="caution">
    <text evidence="4">Lacks conserved residue(s) required for the propagation of feature annotation.</text>
</comment>
<comment type="pathway">
    <text evidence="4 5">Purine metabolism; IMP biosynthesis via de novo pathway; 5-amino-1-(5-phospho-D-ribosyl)imidazole-4-carboxylate from 5-amino-1-(5-phospho-D-ribosyl)imidazole (N5-CAIR route): step 1/2.</text>
</comment>
<dbReference type="Pfam" id="PF17769">
    <property type="entry name" value="PurK_C"/>
    <property type="match status" value="1"/>
</dbReference>
<organism evidence="7 8">
    <name type="scientific">Mucilaginibacter humi</name>
    <dbReference type="NCBI Taxonomy" id="2732510"/>
    <lineage>
        <taxon>Bacteria</taxon>
        <taxon>Pseudomonadati</taxon>
        <taxon>Bacteroidota</taxon>
        <taxon>Sphingobacteriia</taxon>
        <taxon>Sphingobacteriales</taxon>
        <taxon>Sphingobacteriaceae</taxon>
        <taxon>Mucilaginibacter</taxon>
    </lineage>
</organism>
<dbReference type="InterPro" id="IPR040686">
    <property type="entry name" value="PurK_C"/>
</dbReference>